<dbReference type="Pfam" id="PF13456">
    <property type="entry name" value="RVT_3"/>
    <property type="match status" value="1"/>
</dbReference>
<feature type="domain" description="RNase H type-1" evidence="1">
    <location>
        <begin position="258"/>
        <end position="388"/>
    </location>
</feature>
<evidence type="ECO:0000313" key="2">
    <source>
        <dbReference type="EMBL" id="JAU91952.1"/>
    </source>
</evidence>
<dbReference type="Pfam" id="PF13966">
    <property type="entry name" value="zf-RVT"/>
    <property type="match status" value="1"/>
</dbReference>
<dbReference type="CDD" id="cd06222">
    <property type="entry name" value="RNase_H_like"/>
    <property type="match status" value="1"/>
</dbReference>
<dbReference type="PANTHER" id="PTHR47723">
    <property type="entry name" value="OS05G0353850 PROTEIN"/>
    <property type="match status" value="1"/>
</dbReference>
<protein>
    <submittedName>
        <fullName evidence="2">Putative ribonuclease H protein</fullName>
    </submittedName>
</protein>
<proteinExistence type="predicted"/>
<dbReference type="AlphaFoldDB" id="A0A1J3JIW1"/>
<name>A0A1J3JIW1_NOCCA</name>
<dbReference type="SUPFAM" id="SSF53098">
    <property type="entry name" value="Ribonuclease H-like"/>
    <property type="match status" value="1"/>
</dbReference>
<dbReference type="InterPro" id="IPR012337">
    <property type="entry name" value="RNaseH-like_sf"/>
</dbReference>
<dbReference type="InterPro" id="IPR002156">
    <property type="entry name" value="RNaseH_domain"/>
</dbReference>
<dbReference type="EMBL" id="GEVM01013986">
    <property type="protein sequence ID" value="JAU91952.1"/>
    <property type="molecule type" value="Transcribed_RNA"/>
</dbReference>
<dbReference type="PROSITE" id="PS50879">
    <property type="entry name" value="RNASE_H_1"/>
    <property type="match status" value="1"/>
</dbReference>
<dbReference type="PANTHER" id="PTHR47723:SF13">
    <property type="entry name" value="PUTATIVE-RELATED"/>
    <property type="match status" value="1"/>
</dbReference>
<accession>A0A1J3JIW1</accession>
<gene>
    <name evidence="2" type="ORF">MP_TR7904_c5_g1_i1_g.24081</name>
</gene>
<reference evidence="2" key="1">
    <citation type="submission" date="2016-07" db="EMBL/GenBank/DDBJ databases">
        <title>De novo transcriptome assembly of four accessions of the metal hyperaccumulator plant Noccaea caerulescens.</title>
        <authorList>
            <person name="Blande D."/>
            <person name="Halimaa P."/>
            <person name="Tervahauta A.I."/>
            <person name="Aarts M.G."/>
            <person name="Karenlampi S.O."/>
        </authorList>
    </citation>
    <scope>NUCLEOTIDE SEQUENCE</scope>
</reference>
<sequence length="423" mass="47999">MTRTILPANYERLTARDLWQDGVGWIWDRIIPFVTEDIRLELMSVVLDTFTGAEDRLSWIGNPAGEFTVGSAYTLLTKNDAPRQNMECFFKRVWGLTVPERVRFFIWLVGNQCVMTNAERKRRHLCDSDICTVCKGGVESLIHILRGCPAMKGIWLKIGPRRRQQAFFDTSILTWLFENLGENNMIEGSPWSTLFAMTSWWGWKWRCGNVFGENRPCRDRVRFVKDVAKEVSWSIEKCKVQGVKPARVERMIGWNPPTSDWFKLNTDGASRGNPGLATAGGVLRNQHGEWCGGFGLNIGRCTAPLAELWGVYYGLYIAWDKKIPRLEVEVDSELVVGFLTTGIGDAHPLSFLVRLCHGLLAKDWSVRISHVYREANRLANRLANYAFTLPLGFHGFSLVPHSVDSLLQDDVIGSSRPRNVCIA</sequence>
<dbReference type="InterPro" id="IPR026960">
    <property type="entry name" value="RVT-Znf"/>
</dbReference>
<dbReference type="InterPro" id="IPR036397">
    <property type="entry name" value="RNaseH_sf"/>
</dbReference>
<organism evidence="2">
    <name type="scientific">Noccaea caerulescens</name>
    <name type="common">Alpine penny-cress</name>
    <name type="synonym">Thlaspi caerulescens</name>
    <dbReference type="NCBI Taxonomy" id="107243"/>
    <lineage>
        <taxon>Eukaryota</taxon>
        <taxon>Viridiplantae</taxon>
        <taxon>Streptophyta</taxon>
        <taxon>Embryophyta</taxon>
        <taxon>Tracheophyta</taxon>
        <taxon>Spermatophyta</taxon>
        <taxon>Magnoliopsida</taxon>
        <taxon>eudicotyledons</taxon>
        <taxon>Gunneridae</taxon>
        <taxon>Pentapetalae</taxon>
        <taxon>rosids</taxon>
        <taxon>malvids</taxon>
        <taxon>Brassicales</taxon>
        <taxon>Brassicaceae</taxon>
        <taxon>Coluteocarpeae</taxon>
        <taxon>Noccaea</taxon>
    </lineage>
</organism>
<dbReference type="Gene3D" id="3.30.420.10">
    <property type="entry name" value="Ribonuclease H-like superfamily/Ribonuclease H"/>
    <property type="match status" value="1"/>
</dbReference>
<evidence type="ECO:0000259" key="1">
    <source>
        <dbReference type="PROSITE" id="PS50879"/>
    </source>
</evidence>
<dbReference type="InterPro" id="IPR053151">
    <property type="entry name" value="RNase_H-like"/>
</dbReference>
<dbReference type="InterPro" id="IPR044730">
    <property type="entry name" value="RNase_H-like_dom_plant"/>
</dbReference>
<dbReference type="GO" id="GO:0004523">
    <property type="term" value="F:RNA-DNA hybrid ribonuclease activity"/>
    <property type="evidence" value="ECO:0007669"/>
    <property type="project" value="InterPro"/>
</dbReference>
<dbReference type="GO" id="GO:0003676">
    <property type="term" value="F:nucleic acid binding"/>
    <property type="evidence" value="ECO:0007669"/>
    <property type="project" value="InterPro"/>
</dbReference>